<keyword evidence="9" id="KW-0472">Membrane</keyword>
<organism evidence="13 14">
    <name type="scientific">Alcaligenes faecalis</name>
    <dbReference type="NCBI Taxonomy" id="511"/>
    <lineage>
        <taxon>Bacteria</taxon>
        <taxon>Pseudomonadati</taxon>
        <taxon>Pseudomonadota</taxon>
        <taxon>Betaproteobacteria</taxon>
        <taxon>Burkholderiales</taxon>
        <taxon>Alcaligenaceae</taxon>
        <taxon>Alcaligenes</taxon>
    </lineage>
</organism>
<evidence type="ECO:0000313" key="13">
    <source>
        <dbReference type="EMBL" id="PWE15539.1"/>
    </source>
</evidence>
<evidence type="ECO:0000256" key="6">
    <source>
        <dbReference type="ARBA" id="ARBA00022729"/>
    </source>
</evidence>
<evidence type="ECO:0000256" key="11">
    <source>
        <dbReference type="SAM" id="SignalP"/>
    </source>
</evidence>
<dbReference type="CDD" id="cd00342">
    <property type="entry name" value="gram_neg_porins"/>
    <property type="match status" value="1"/>
</dbReference>
<dbReference type="Pfam" id="PF13609">
    <property type="entry name" value="Porin_4"/>
    <property type="match status" value="1"/>
</dbReference>
<evidence type="ECO:0000256" key="7">
    <source>
        <dbReference type="ARBA" id="ARBA00023065"/>
    </source>
</evidence>
<dbReference type="InterPro" id="IPR033900">
    <property type="entry name" value="Gram_neg_porin_domain"/>
</dbReference>
<evidence type="ECO:0000259" key="12">
    <source>
        <dbReference type="Pfam" id="PF13609"/>
    </source>
</evidence>
<comment type="subcellular location">
    <subcellularLocation>
        <location evidence="1">Cell outer membrane</location>
        <topology evidence="1">Multi-pass membrane protein</topology>
    </subcellularLocation>
</comment>
<comment type="subunit">
    <text evidence="2">Homotrimer.</text>
</comment>
<evidence type="ECO:0000256" key="10">
    <source>
        <dbReference type="ARBA" id="ARBA00023237"/>
    </source>
</evidence>
<name>A0A2U2BNH9_ALCFA</name>
<dbReference type="GO" id="GO:0015288">
    <property type="term" value="F:porin activity"/>
    <property type="evidence" value="ECO:0007669"/>
    <property type="project" value="UniProtKB-KW"/>
</dbReference>
<dbReference type="InterPro" id="IPR050298">
    <property type="entry name" value="Gram-neg_bact_OMP"/>
</dbReference>
<keyword evidence="8" id="KW-0626">Porin</keyword>
<keyword evidence="6 11" id="KW-0732">Signal</keyword>
<reference evidence="13 14" key="2">
    <citation type="submission" date="2018-05" db="EMBL/GenBank/DDBJ databases">
        <authorList>
            <person name="Lanie J.A."/>
            <person name="Ng W.-L."/>
            <person name="Kazmierczak K.M."/>
            <person name="Andrzejewski T.M."/>
            <person name="Davidsen T.M."/>
            <person name="Wayne K.J."/>
            <person name="Tettelin H."/>
            <person name="Glass J.I."/>
            <person name="Rusch D."/>
            <person name="Podicherti R."/>
            <person name="Tsui H.-C.T."/>
            <person name="Winkler M.E."/>
        </authorList>
    </citation>
    <scope>NUCLEOTIDE SEQUENCE [LARGE SCALE GENOMIC DNA]</scope>
    <source>
        <strain evidence="13 14">YBY</strain>
    </source>
</reference>
<feature type="chain" id="PRO_5015749580" evidence="11">
    <location>
        <begin position="26"/>
        <end position="349"/>
    </location>
</feature>
<feature type="domain" description="Porin" evidence="12">
    <location>
        <begin position="15"/>
        <end position="326"/>
    </location>
</feature>
<dbReference type="AlphaFoldDB" id="A0A2U2BNH9"/>
<keyword evidence="4" id="KW-1134">Transmembrane beta strand</keyword>
<reference evidence="13 14" key="1">
    <citation type="submission" date="2018-05" db="EMBL/GenBank/DDBJ databases">
        <title>Genome Sequence of an Efficient Indole-Degrading Bacterium, Alcaligenes sp.YBY.</title>
        <authorList>
            <person name="Yang B."/>
        </authorList>
    </citation>
    <scope>NUCLEOTIDE SEQUENCE [LARGE SCALE GENOMIC DNA]</scope>
    <source>
        <strain evidence="13 14">YBY</strain>
    </source>
</reference>
<keyword evidence="3" id="KW-0813">Transport</keyword>
<proteinExistence type="predicted"/>
<accession>A0A2U2BNH9</accession>
<evidence type="ECO:0000256" key="8">
    <source>
        <dbReference type="ARBA" id="ARBA00023114"/>
    </source>
</evidence>
<evidence type="ECO:0000256" key="4">
    <source>
        <dbReference type="ARBA" id="ARBA00022452"/>
    </source>
</evidence>
<feature type="signal peptide" evidence="11">
    <location>
        <begin position="1"/>
        <end position="25"/>
    </location>
</feature>
<evidence type="ECO:0000256" key="2">
    <source>
        <dbReference type="ARBA" id="ARBA00011233"/>
    </source>
</evidence>
<comment type="caution">
    <text evidence="13">The sequence shown here is derived from an EMBL/GenBank/DDBJ whole genome shotgun (WGS) entry which is preliminary data.</text>
</comment>
<dbReference type="PROSITE" id="PS51257">
    <property type="entry name" value="PROKAR_LIPOPROTEIN"/>
    <property type="match status" value="1"/>
</dbReference>
<keyword evidence="5" id="KW-0812">Transmembrane</keyword>
<dbReference type="STRING" id="511.UZ73_02830"/>
<evidence type="ECO:0000313" key="14">
    <source>
        <dbReference type="Proteomes" id="UP000245216"/>
    </source>
</evidence>
<dbReference type="SUPFAM" id="SSF56935">
    <property type="entry name" value="Porins"/>
    <property type="match status" value="1"/>
</dbReference>
<evidence type="ECO:0000256" key="9">
    <source>
        <dbReference type="ARBA" id="ARBA00023136"/>
    </source>
</evidence>
<keyword evidence="10" id="KW-0998">Cell outer membrane</keyword>
<dbReference type="GO" id="GO:0009279">
    <property type="term" value="C:cell outer membrane"/>
    <property type="evidence" value="ECO:0007669"/>
    <property type="project" value="UniProtKB-SubCell"/>
</dbReference>
<protein>
    <submittedName>
        <fullName evidence="13">Porin</fullName>
    </submittedName>
</protein>
<dbReference type="InterPro" id="IPR023614">
    <property type="entry name" value="Porin_dom_sf"/>
</dbReference>
<dbReference type="EMBL" id="QEXO01000001">
    <property type="protein sequence ID" value="PWE15539.1"/>
    <property type="molecule type" value="Genomic_DNA"/>
</dbReference>
<gene>
    <name evidence="13" type="ORF">DF183_02065</name>
</gene>
<dbReference type="Proteomes" id="UP000245216">
    <property type="component" value="Unassembled WGS sequence"/>
</dbReference>
<dbReference type="Gene3D" id="2.40.160.10">
    <property type="entry name" value="Porin"/>
    <property type="match status" value="1"/>
</dbReference>
<keyword evidence="7" id="KW-0406">Ion transport</keyword>
<dbReference type="PANTHER" id="PTHR34501:SF9">
    <property type="entry name" value="MAJOR OUTER MEMBRANE PROTEIN P.IA"/>
    <property type="match status" value="1"/>
</dbReference>
<dbReference type="GO" id="GO:0046930">
    <property type="term" value="C:pore complex"/>
    <property type="evidence" value="ECO:0007669"/>
    <property type="project" value="UniProtKB-KW"/>
</dbReference>
<dbReference type="PANTHER" id="PTHR34501">
    <property type="entry name" value="PROTEIN YDDL-RELATED"/>
    <property type="match status" value="1"/>
</dbReference>
<dbReference type="GO" id="GO:0006811">
    <property type="term" value="P:monoatomic ion transport"/>
    <property type="evidence" value="ECO:0007669"/>
    <property type="project" value="UniProtKB-KW"/>
</dbReference>
<evidence type="ECO:0000256" key="3">
    <source>
        <dbReference type="ARBA" id="ARBA00022448"/>
    </source>
</evidence>
<evidence type="ECO:0000256" key="5">
    <source>
        <dbReference type="ARBA" id="ARBA00022692"/>
    </source>
</evidence>
<evidence type="ECO:0000256" key="1">
    <source>
        <dbReference type="ARBA" id="ARBA00004571"/>
    </source>
</evidence>
<dbReference type="RefSeq" id="WP_086060310.1">
    <property type="nucleotide sequence ID" value="NZ_CP190004.1"/>
</dbReference>
<sequence>MSKGRMGAVAGVLVMACAGHGAAWAQQSSVQLYGLLDSGLLLEKQLDDSRKFGMASGIAGQSRFGIRGSEDLGNGYSVTFQMEGGLLTTTGTSTQGRLFGRQATLGIKGGFGELKFGRQTVFGYSWTPFIASPFGVAWSGNGIGSTFGYKSGDYGADGRLSNAVTYQTPVVGGLEAGIGYSFSTADEQSFGSSNNNRVLTAGLRYSNGPLKAALTYERLNPIKDSNNRKAQNLQFGLSYDFGVVRLFSGYNEQRNINLNPAPGYVKTGGDKDRAFTVGASIPTGKRGTAMLSYQRAMLSNNGGFAAGYRYQLSKRTNVYAMGNVYSVRNHFIDEKQRKHQLGVGLQHSF</sequence>